<dbReference type="GO" id="GO:0016740">
    <property type="term" value="F:transferase activity"/>
    <property type="evidence" value="ECO:0007669"/>
    <property type="project" value="UniProtKB-KW"/>
</dbReference>
<evidence type="ECO:0000313" key="2">
    <source>
        <dbReference type="Proteomes" id="UP000192257"/>
    </source>
</evidence>
<proteinExistence type="predicted"/>
<dbReference type="Pfam" id="PF17653">
    <property type="entry name" value="DUF5522"/>
    <property type="match status" value="1"/>
</dbReference>
<dbReference type="OrthoDB" id="241430at2759"/>
<keyword evidence="2" id="KW-1185">Reference proteome</keyword>
<dbReference type="Proteomes" id="UP000192257">
    <property type="component" value="Unassembled WGS sequence"/>
</dbReference>
<evidence type="ECO:0000313" key="1">
    <source>
        <dbReference type="EMBL" id="ORC88874.1"/>
    </source>
</evidence>
<name>A0A1X0NVZ0_9TRYP</name>
<dbReference type="GeneID" id="39985737"/>
<accession>A0A1X0NVZ0</accession>
<dbReference type="AlphaFoldDB" id="A0A1X0NVZ0"/>
<sequence length="121" mass="13597">MSAQRRNHVVQDFFASKGAILEERRFKSSLIQERLRKLGAFPAARNVVVDGKNEVESRLPREVYAVHRKACDAGNTKYIDPLTGQIVPTRHFHLQRGICCGNRCRHCPFGHVNVPSASGTN</sequence>
<organism evidence="1 2">
    <name type="scientific">Trypanosoma theileri</name>
    <dbReference type="NCBI Taxonomy" id="67003"/>
    <lineage>
        <taxon>Eukaryota</taxon>
        <taxon>Discoba</taxon>
        <taxon>Euglenozoa</taxon>
        <taxon>Kinetoplastea</taxon>
        <taxon>Metakinetoplastina</taxon>
        <taxon>Trypanosomatida</taxon>
        <taxon>Trypanosomatidae</taxon>
        <taxon>Trypanosoma</taxon>
    </lineage>
</organism>
<dbReference type="VEuPathDB" id="TriTrypDB:TM35_000153050"/>
<dbReference type="InterPro" id="IPR040807">
    <property type="entry name" value="DUF5522"/>
</dbReference>
<comment type="caution">
    <text evidence="1">The sequence shown here is derived from an EMBL/GenBank/DDBJ whole genome shotgun (WGS) entry which is preliminary data.</text>
</comment>
<keyword evidence="1" id="KW-0808">Transferase</keyword>
<dbReference type="PANTHER" id="PTHR21037">
    <property type="entry name" value="39S RIBOSOMAL PROTEIN L14, MITOCHONDRIAL"/>
    <property type="match status" value="1"/>
</dbReference>
<dbReference type="PANTHER" id="PTHR21037:SF2">
    <property type="entry name" value="SIMILAR TO NOVEL PROTEIN"/>
    <property type="match status" value="1"/>
</dbReference>
<protein>
    <submittedName>
        <fullName evidence="1">Cob(I)alamin adenosyltransferase</fullName>
    </submittedName>
</protein>
<gene>
    <name evidence="1" type="ORF">TM35_000153050</name>
</gene>
<reference evidence="1 2" key="1">
    <citation type="submission" date="2017-03" db="EMBL/GenBank/DDBJ databases">
        <title>An alternative strategy for trypanosome survival in the mammalian bloodstream revealed through genome and transcriptome analysis of the ubiquitous bovine parasite Trypanosoma (Megatrypanum) theileri.</title>
        <authorList>
            <person name="Kelly S."/>
            <person name="Ivens A."/>
            <person name="Mott A."/>
            <person name="O'Neill E."/>
            <person name="Emms D."/>
            <person name="Macleod O."/>
            <person name="Voorheis P."/>
            <person name="Matthews J."/>
            <person name="Matthews K."/>
            <person name="Carrington M."/>
        </authorList>
    </citation>
    <scope>NUCLEOTIDE SEQUENCE [LARGE SCALE GENOMIC DNA]</scope>
    <source>
        <strain evidence="1">Edinburgh</strain>
    </source>
</reference>
<dbReference type="EMBL" id="NBCO01000015">
    <property type="protein sequence ID" value="ORC88874.1"/>
    <property type="molecule type" value="Genomic_DNA"/>
</dbReference>
<dbReference type="RefSeq" id="XP_028882940.1">
    <property type="nucleotide sequence ID" value="XM_029025957.1"/>
</dbReference>